<evidence type="ECO:0000256" key="2">
    <source>
        <dbReference type="ARBA" id="ARBA00006411"/>
    </source>
</evidence>
<evidence type="ECO:0000256" key="1">
    <source>
        <dbReference type="ARBA" id="ARBA00004496"/>
    </source>
</evidence>
<dbReference type="EMBL" id="JAAATY010000028">
    <property type="protein sequence ID" value="NRN69511.1"/>
    <property type="molecule type" value="Genomic_DNA"/>
</dbReference>
<evidence type="ECO:0000256" key="4">
    <source>
        <dbReference type="ARBA" id="ARBA00023186"/>
    </source>
</evidence>
<keyword evidence="3" id="KW-0963">Cytoplasm</keyword>
<keyword evidence="4" id="KW-0143">Chaperone</keyword>
<evidence type="ECO:0000313" key="6">
    <source>
        <dbReference type="Proteomes" id="UP000763557"/>
    </source>
</evidence>
<keyword evidence="6" id="KW-1185">Reference proteome</keyword>
<name>A0ABX2FFA6_9PSEU</name>
<dbReference type="Pfam" id="PF14011">
    <property type="entry name" value="ESX-1_EspG"/>
    <property type="match status" value="1"/>
</dbReference>
<proteinExistence type="inferred from homology"/>
<protein>
    <recommendedName>
        <fullName evidence="7">ESX secretion-associated protein EspG</fullName>
    </recommendedName>
</protein>
<reference evidence="5 6" key="1">
    <citation type="submission" date="2020-01" db="EMBL/GenBank/DDBJ databases">
        <title>Kibdelosporangium persica a novel Actinomycetes from a hot desert in Iran.</title>
        <authorList>
            <person name="Safaei N."/>
            <person name="Zaburannyi N."/>
            <person name="Mueller R."/>
            <person name="Wink J."/>
        </authorList>
    </citation>
    <scope>NUCLEOTIDE SEQUENCE [LARGE SCALE GENOMIC DNA]</scope>
    <source>
        <strain evidence="5 6">4NS15</strain>
    </source>
</reference>
<accession>A0ABX2FFA6</accession>
<comment type="subcellular location">
    <subcellularLocation>
        <location evidence="1">Cytoplasm</location>
    </subcellularLocation>
</comment>
<dbReference type="InterPro" id="IPR025734">
    <property type="entry name" value="EspG"/>
</dbReference>
<evidence type="ECO:0008006" key="7">
    <source>
        <dbReference type="Google" id="ProtNLM"/>
    </source>
</evidence>
<comment type="caution">
    <text evidence="5">The sequence shown here is derived from an EMBL/GenBank/DDBJ whole genome shotgun (WGS) entry which is preliminary data.</text>
</comment>
<dbReference type="Proteomes" id="UP000763557">
    <property type="component" value="Unassembled WGS sequence"/>
</dbReference>
<organism evidence="5 6">
    <name type="scientific">Kibdelosporangium persicum</name>
    <dbReference type="NCBI Taxonomy" id="2698649"/>
    <lineage>
        <taxon>Bacteria</taxon>
        <taxon>Bacillati</taxon>
        <taxon>Actinomycetota</taxon>
        <taxon>Actinomycetes</taxon>
        <taxon>Pseudonocardiales</taxon>
        <taxon>Pseudonocardiaceae</taxon>
        <taxon>Kibdelosporangium</taxon>
    </lineage>
</organism>
<dbReference type="RefSeq" id="WP_173139791.1">
    <property type="nucleotide sequence ID" value="NZ_CBCSGW010000012.1"/>
</dbReference>
<comment type="similarity">
    <text evidence="2">Belongs to the EspG family.</text>
</comment>
<sequence>MTSAWPLRLSGSAFVVLWEKLGLGTLPRALFAPSPGATAGERSRVERAAAEELTRLGIGRGHDIDHELVVALRLLAMPAAEYYGWVVPAGGPVFGVQAAAAGNAAVLSTVADSMVELIRVNAGNLASAVGHRLPPHPPARSRPVTTEHTRQDFERAVGDAITGNGQFFVAVRDKLGRRRQYEQAIEYVDTARGRWLLRRGNGTTTAVPADAGVVGAELDRIRWRLVR</sequence>
<evidence type="ECO:0000313" key="5">
    <source>
        <dbReference type="EMBL" id="NRN69511.1"/>
    </source>
</evidence>
<gene>
    <name evidence="5" type="ORF">GC106_67680</name>
</gene>
<evidence type="ECO:0000256" key="3">
    <source>
        <dbReference type="ARBA" id="ARBA00022490"/>
    </source>
</evidence>